<proteinExistence type="predicted"/>
<organism evidence="3 4">
    <name type="scientific">Mycobacterium kiyosense</name>
    <dbReference type="NCBI Taxonomy" id="2871094"/>
    <lineage>
        <taxon>Bacteria</taxon>
        <taxon>Bacillati</taxon>
        <taxon>Actinomycetota</taxon>
        <taxon>Actinomycetes</taxon>
        <taxon>Mycobacteriales</taxon>
        <taxon>Mycobacteriaceae</taxon>
        <taxon>Mycobacterium</taxon>
    </lineage>
</organism>
<feature type="region of interest" description="Disordered" evidence="1">
    <location>
        <begin position="1"/>
        <end position="32"/>
    </location>
</feature>
<evidence type="ECO:0000313" key="3">
    <source>
        <dbReference type="EMBL" id="GLD30617.1"/>
    </source>
</evidence>
<accession>A0A9P3UZL3</accession>
<comment type="caution">
    <text evidence="3">The sequence shown here is derived from an EMBL/GenBank/DDBJ whole genome shotgun (WGS) entry which is preliminary data.</text>
</comment>
<evidence type="ECO:0000313" key="2">
    <source>
        <dbReference type="EMBL" id="GLB85450.1"/>
    </source>
</evidence>
<evidence type="ECO:0000256" key="1">
    <source>
        <dbReference type="SAM" id="MobiDB-lite"/>
    </source>
</evidence>
<dbReference type="Proteomes" id="UP001064782">
    <property type="component" value="Unassembled WGS sequence"/>
</dbReference>
<dbReference type="SUPFAM" id="SSF47413">
    <property type="entry name" value="lambda repressor-like DNA-binding domains"/>
    <property type="match status" value="1"/>
</dbReference>
<dbReference type="GeneID" id="83630040"/>
<gene>
    <name evidence="3" type="ORF">Mkiyose1413_25000</name>
    <name evidence="2" type="ORF">SRL2020028_47060</name>
</gene>
<evidence type="ECO:0000313" key="4">
    <source>
        <dbReference type="Proteomes" id="UP001064782"/>
    </source>
</evidence>
<dbReference type="RefSeq" id="WP_236980124.1">
    <property type="nucleotide sequence ID" value="NZ_BRXE01000085.1"/>
</dbReference>
<dbReference type="InterPro" id="IPR010982">
    <property type="entry name" value="Lambda_DNA-bd_dom_sf"/>
</dbReference>
<dbReference type="EMBL" id="BRZI01000015">
    <property type="protein sequence ID" value="GLD30617.1"/>
    <property type="molecule type" value="Genomic_DNA"/>
</dbReference>
<reference evidence="3" key="1">
    <citation type="submission" date="2022-08" db="EMBL/GenBank/DDBJ databases">
        <title>Mycobacterium kiyosense sp. nov., scotochromogenic slow-glowing species isolated from respiratory specimens.</title>
        <authorList>
            <person name="Fukano H."/>
            <person name="Kazumi Y."/>
            <person name="Sakagami N."/>
            <person name="Ato M."/>
            <person name="Mitarai S."/>
            <person name="Hoshino Y."/>
        </authorList>
    </citation>
    <scope>NUCLEOTIDE SEQUENCE</scope>
    <source>
        <strain evidence="3">1413</strain>
        <strain evidence="2">SRL2020-028</strain>
    </source>
</reference>
<dbReference type="EMBL" id="BRXE01000085">
    <property type="protein sequence ID" value="GLB85450.1"/>
    <property type="molecule type" value="Genomic_DNA"/>
</dbReference>
<dbReference type="Proteomes" id="UP001165663">
    <property type="component" value="Unassembled WGS sequence"/>
</dbReference>
<protein>
    <submittedName>
        <fullName evidence="3">Uncharacterized protein</fullName>
    </submittedName>
</protein>
<name>A0A9P3UZL3_9MYCO</name>
<dbReference type="GO" id="GO:0003677">
    <property type="term" value="F:DNA binding"/>
    <property type="evidence" value="ECO:0007669"/>
    <property type="project" value="InterPro"/>
</dbReference>
<dbReference type="AlphaFoldDB" id="A0A9P3UZL3"/>
<keyword evidence="4" id="KW-1185">Reference proteome</keyword>
<sequence>MTLAADQRKAAPAPHGRGRARQPDAVPGADPQPVEFWSTAAIRSALQSGDIGTWKRIAAALKRDPYGRTARQVEEILGGSRPVGIAKALWEVLDRARAHLEANERAEVARHVNLLMDRCGLAQPEFASRIGVSADDLAAYLDGSVSPSASLMIRMRRLSDRFVRVKNERPPGA</sequence>